<dbReference type="PROSITE" id="PS51898">
    <property type="entry name" value="TYR_RECOMBINASE"/>
    <property type="match status" value="1"/>
</dbReference>
<organism evidence="3 4">
    <name type="scientific">Rhizobium rosettiformans</name>
    <dbReference type="NCBI Taxonomy" id="1368430"/>
    <lineage>
        <taxon>Bacteria</taxon>
        <taxon>Pseudomonadati</taxon>
        <taxon>Pseudomonadota</taxon>
        <taxon>Alphaproteobacteria</taxon>
        <taxon>Hyphomicrobiales</taxon>
        <taxon>Rhizobiaceae</taxon>
        <taxon>Rhizobium/Agrobacterium group</taxon>
        <taxon>Rhizobium</taxon>
    </lineage>
</organism>
<accession>A0ABX7EZY2</accession>
<evidence type="ECO:0000259" key="2">
    <source>
        <dbReference type="PROSITE" id="PS51898"/>
    </source>
</evidence>
<sequence length="287" mass="32363">MDITSLGGERAAPFEPTFASAAESYLKHGGEERYLAPIVAYFGDRPLKTIYPFDIKAMAEALYPSQSNATRNRQAVTPARAVLMHGYDRGWCNFIRVRRFKEEKPKRRKPATAVWLHAFSRQCDKDGLEHLAAIVLFMASTGARISEAIALRWDEVDLTARTALLLKTKTSTNSMRYLTDEVARRLRGLKEGNSSTDRVFRYSNRHSVNERIRAVCDRADIPYKPPHTCGRHTFASTAIELGMDVKTTMIAGDWRSSSVFLETYVTPRGTPGRVVADRMNVHDFGDI</sequence>
<evidence type="ECO:0000256" key="1">
    <source>
        <dbReference type="ARBA" id="ARBA00023172"/>
    </source>
</evidence>
<name>A0ABX7EZY2_9HYPH</name>
<dbReference type="Proteomes" id="UP000596351">
    <property type="component" value="Chromosome"/>
</dbReference>
<feature type="domain" description="Tyr recombinase" evidence="2">
    <location>
        <begin position="106"/>
        <end position="277"/>
    </location>
</feature>
<dbReference type="InterPro" id="IPR002104">
    <property type="entry name" value="Integrase_catalytic"/>
</dbReference>
<gene>
    <name evidence="3" type="ORF">D4A92_19615</name>
</gene>
<dbReference type="InterPro" id="IPR013762">
    <property type="entry name" value="Integrase-like_cat_sf"/>
</dbReference>
<dbReference type="Gene3D" id="1.10.443.10">
    <property type="entry name" value="Intergrase catalytic core"/>
    <property type="match status" value="1"/>
</dbReference>
<dbReference type="InterPro" id="IPR011010">
    <property type="entry name" value="DNA_brk_join_enz"/>
</dbReference>
<dbReference type="Pfam" id="PF00589">
    <property type="entry name" value="Phage_integrase"/>
    <property type="match status" value="1"/>
</dbReference>
<reference evidence="3 4" key="1">
    <citation type="submission" date="2018-09" db="EMBL/GenBank/DDBJ databases">
        <title>Rhizobium sp. MAE2-X.</title>
        <authorList>
            <person name="Lee Y."/>
            <person name="Jeon C.O."/>
        </authorList>
    </citation>
    <scope>NUCLEOTIDE SEQUENCE [LARGE SCALE GENOMIC DNA]</scope>
    <source>
        <strain evidence="3 4">MAE2-X</strain>
    </source>
</reference>
<keyword evidence="4" id="KW-1185">Reference proteome</keyword>
<evidence type="ECO:0000313" key="4">
    <source>
        <dbReference type="Proteomes" id="UP000596351"/>
    </source>
</evidence>
<proteinExistence type="predicted"/>
<dbReference type="EMBL" id="CP032405">
    <property type="protein sequence ID" value="QRF53495.1"/>
    <property type="molecule type" value="Genomic_DNA"/>
</dbReference>
<evidence type="ECO:0000313" key="3">
    <source>
        <dbReference type="EMBL" id="QRF53495.1"/>
    </source>
</evidence>
<dbReference type="RefSeq" id="WP_203016718.1">
    <property type="nucleotide sequence ID" value="NZ_CP032405.1"/>
</dbReference>
<keyword evidence="1" id="KW-0233">DNA recombination</keyword>
<dbReference type="SUPFAM" id="SSF56349">
    <property type="entry name" value="DNA breaking-rejoining enzymes"/>
    <property type="match status" value="1"/>
</dbReference>
<protein>
    <recommendedName>
        <fullName evidence="2">Tyr recombinase domain-containing protein</fullName>
    </recommendedName>
</protein>